<keyword evidence="8" id="KW-0347">Helicase</keyword>
<dbReference type="SMART" id="SM00278">
    <property type="entry name" value="HhH1"/>
    <property type="match status" value="2"/>
</dbReference>
<dbReference type="NCBIfam" id="TIGR00084">
    <property type="entry name" value="ruvA"/>
    <property type="match status" value="1"/>
</dbReference>
<feature type="domain" description="Helix-hairpin-helix DNA-binding motif class 1" evidence="7">
    <location>
        <begin position="109"/>
        <end position="128"/>
    </location>
</feature>
<keyword evidence="8" id="KW-0067">ATP-binding</keyword>
<evidence type="ECO:0000313" key="8">
    <source>
        <dbReference type="EMBL" id="GFH63308.1"/>
    </source>
</evidence>
<comment type="subcellular location">
    <subcellularLocation>
        <location evidence="6">Cytoplasm</location>
    </subcellularLocation>
</comment>
<evidence type="ECO:0000256" key="3">
    <source>
        <dbReference type="ARBA" id="ARBA00023125"/>
    </source>
</evidence>
<keyword evidence="8" id="KW-0547">Nucleotide-binding</keyword>
<dbReference type="GO" id="GO:0009379">
    <property type="term" value="C:Holliday junction helicase complex"/>
    <property type="evidence" value="ECO:0007669"/>
    <property type="project" value="InterPro"/>
</dbReference>
<keyword evidence="8" id="KW-0378">Hydrolase</keyword>
<dbReference type="GO" id="GO:0000400">
    <property type="term" value="F:four-way junction DNA binding"/>
    <property type="evidence" value="ECO:0007669"/>
    <property type="project" value="UniProtKB-UniRule"/>
</dbReference>
<dbReference type="AlphaFoldDB" id="A0A6L2R6T8"/>
<keyword evidence="3 6" id="KW-0238">DNA-binding</keyword>
<proteinExistence type="inferred from homology"/>
<dbReference type="InterPro" id="IPR003583">
    <property type="entry name" value="Hlx-hairpin-Hlx_DNA-bd_motif"/>
</dbReference>
<organism evidence="8 9">
    <name type="scientific">Candidatus Desulfovibrio kirbyi</name>
    <dbReference type="NCBI Taxonomy" id="2696086"/>
    <lineage>
        <taxon>Bacteria</taxon>
        <taxon>Pseudomonadati</taxon>
        <taxon>Thermodesulfobacteriota</taxon>
        <taxon>Desulfovibrionia</taxon>
        <taxon>Desulfovibrionales</taxon>
        <taxon>Desulfovibrionaceae</taxon>
        <taxon>Desulfovibrio</taxon>
    </lineage>
</organism>
<keyword evidence="1 6" id="KW-0963">Cytoplasm</keyword>
<protein>
    <recommendedName>
        <fullName evidence="6">Holliday junction branch migration complex subunit RuvA</fullName>
    </recommendedName>
</protein>
<comment type="caution">
    <text evidence="8">The sequence shown here is derived from an EMBL/GenBank/DDBJ whole genome shotgun (WGS) entry which is preliminary data.</text>
</comment>
<dbReference type="Gene3D" id="1.10.150.20">
    <property type="entry name" value="5' to 3' exonuclease, C-terminal subdomain"/>
    <property type="match status" value="1"/>
</dbReference>
<evidence type="ECO:0000259" key="7">
    <source>
        <dbReference type="SMART" id="SM00278"/>
    </source>
</evidence>
<dbReference type="Proteomes" id="UP000505077">
    <property type="component" value="Unassembled WGS sequence"/>
</dbReference>
<name>A0A6L2R6T8_9BACT</name>
<dbReference type="CDD" id="cd14332">
    <property type="entry name" value="UBA_RuvA_C"/>
    <property type="match status" value="1"/>
</dbReference>
<dbReference type="SUPFAM" id="SSF47781">
    <property type="entry name" value="RuvA domain 2-like"/>
    <property type="match status" value="1"/>
</dbReference>
<dbReference type="InterPro" id="IPR011114">
    <property type="entry name" value="RuvA_C"/>
</dbReference>
<dbReference type="GO" id="GO:0009378">
    <property type="term" value="F:four-way junction helicase activity"/>
    <property type="evidence" value="ECO:0007669"/>
    <property type="project" value="InterPro"/>
</dbReference>
<dbReference type="GO" id="GO:0005524">
    <property type="term" value="F:ATP binding"/>
    <property type="evidence" value="ECO:0007669"/>
    <property type="project" value="InterPro"/>
</dbReference>
<dbReference type="InterPro" id="IPR012340">
    <property type="entry name" value="NA-bd_OB-fold"/>
</dbReference>
<dbReference type="InterPro" id="IPR000085">
    <property type="entry name" value="RuvA"/>
</dbReference>
<comment type="domain">
    <text evidence="6">Has three domains with a flexible linker between the domains II and III and assumes an 'L' shape. Domain III is highly mobile and contacts RuvB.</text>
</comment>
<dbReference type="Pfam" id="PF01330">
    <property type="entry name" value="RuvA_N"/>
    <property type="match status" value="1"/>
</dbReference>
<comment type="subunit">
    <text evidence="6">Homotetramer. Forms an RuvA(8)-RuvB(12)-Holliday junction (HJ) complex. HJ DNA is sandwiched between 2 RuvA tetramers; dsDNA enters through RuvA and exits via RuvB. An RuvB hexamer assembles on each DNA strand where it exits the tetramer. Each RuvB hexamer is contacted by two RuvA subunits (via domain III) on 2 adjacent RuvB subunits; this complex drives branch migration. In the full resolvosome a probable DNA-RuvA(4)-RuvB(12)-RuvC(2) complex forms which resolves the HJ.</text>
</comment>
<gene>
    <name evidence="6 8" type="primary">ruvA</name>
    <name evidence="8" type="ORF">ZNDK_1079</name>
</gene>
<dbReference type="Pfam" id="PF14520">
    <property type="entry name" value="HHH_5"/>
    <property type="match status" value="1"/>
</dbReference>
<dbReference type="GO" id="GO:0006281">
    <property type="term" value="P:DNA repair"/>
    <property type="evidence" value="ECO:0007669"/>
    <property type="project" value="UniProtKB-UniRule"/>
</dbReference>
<dbReference type="InterPro" id="IPR010994">
    <property type="entry name" value="RuvA_2-like"/>
</dbReference>
<feature type="region of interest" description="Domain III" evidence="6">
    <location>
        <begin position="153"/>
        <end position="204"/>
    </location>
</feature>
<dbReference type="GO" id="GO:0005737">
    <property type="term" value="C:cytoplasm"/>
    <property type="evidence" value="ECO:0007669"/>
    <property type="project" value="UniProtKB-SubCell"/>
</dbReference>
<dbReference type="GO" id="GO:0048476">
    <property type="term" value="C:Holliday junction resolvase complex"/>
    <property type="evidence" value="ECO:0007669"/>
    <property type="project" value="UniProtKB-UniRule"/>
</dbReference>
<dbReference type="GO" id="GO:0006310">
    <property type="term" value="P:DNA recombination"/>
    <property type="evidence" value="ECO:0007669"/>
    <property type="project" value="UniProtKB-UniRule"/>
</dbReference>
<dbReference type="InterPro" id="IPR013849">
    <property type="entry name" value="DNA_helicase_Holl-junc_RuvA_I"/>
</dbReference>
<dbReference type="Gene3D" id="2.40.50.140">
    <property type="entry name" value="Nucleic acid-binding proteins"/>
    <property type="match status" value="1"/>
</dbReference>
<keyword evidence="5 6" id="KW-0234">DNA repair</keyword>
<accession>A0A6L2R6T8</accession>
<dbReference type="Gene3D" id="1.10.8.10">
    <property type="entry name" value="DNA helicase RuvA subunit, C-terminal domain"/>
    <property type="match status" value="1"/>
</dbReference>
<sequence>MIAYLEGRLTELWGASCLIVTAGGIGYEVAVPAHTLAALPRSGETAALHTSLVVREDAHELYGFATFEERLTFDVLISISKVGARTALAVLSVFRPDDLRRLVLEEDLTALTRVSGIGKKIAQHIFLELKYKLKMDDAPLPITSTSGERPGLVFRDALAGLINLGYSEDECAPLIKKLLQEEQDMDVTEVLRATLKAMAARKRQ</sequence>
<comment type="similarity">
    <text evidence="6">Belongs to the RuvA family.</text>
</comment>
<dbReference type="SUPFAM" id="SSF46929">
    <property type="entry name" value="DNA helicase RuvA subunit, C-terminal domain"/>
    <property type="match status" value="1"/>
</dbReference>
<evidence type="ECO:0000256" key="4">
    <source>
        <dbReference type="ARBA" id="ARBA00023172"/>
    </source>
</evidence>
<dbReference type="Pfam" id="PF07499">
    <property type="entry name" value="RuvA_C"/>
    <property type="match status" value="1"/>
</dbReference>
<dbReference type="SUPFAM" id="SSF50249">
    <property type="entry name" value="Nucleic acid-binding proteins"/>
    <property type="match status" value="1"/>
</dbReference>
<evidence type="ECO:0000256" key="5">
    <source>
        <dbReference type="ARBA" id="ARBA00023204"/>
    </source>
</evidence>
<evidence type="ECO:0000256" key="2">
    <source>
        <dbReference type="ARBA" id="ARBA00022763"/>
    </source>
</evidence>
<dbReference type="HAMAP" id="MF_00031">
    <property type="entry name" value="DNA_HJ_migration_RuvA"/>
    <property type="match status" value="1"/>
</dbReference>
<keyword evidence="4 6" id="KW-0233">DNA recombination</keyword>
<reference evidence="8 9" key="1">
    <citation type="journal article" date="2020" name="ISME J.">
        <title>Parallel Reductive Genome Evolution in Desulfovibrio Ectosymbionts Independently Acquired by Trichonympha Protists in the Termite Gut.</title>
        <authorList>
            <person name="Takeuchi M."/>
            <person name="Kuwahara H."/>
            <person name="Murakami T."/>
            <person name="Takahashi K."/>
            <person name="Kajitani R."/>
            <person name="Toyoda A."/>
            <person name="Itoh T."/>
            <person name="Ohkuma M."/>
            <person name="Hongoh Y."/>
        </authorList>
    </citation>
    <scope>NUCLEOTIDE SEQUENCE [LARGE SCALE GENOMIC DNA]</scope>
    <source>
        <strain evidence="8">ZnDsv-02</strain>
    </source>
</reference>
<dbReference type="InterPro" id="IPR036267">
    <property type="entry name" value="RuvA_C_sf"/>
</dbReference>
<evidence type="ECO:0000256" key="6">
    <source>
        <dbReference type="HAMAP-Rule" id="MF_00031"/>
    </source>
</evidence>
<evidence type="ECO:0000313" key="9">
    <source>
        <dbReference type="Proteomes" id="UP000505077"/>
    </source>
</evidence>
<comment type="caution">
    <text evidence="6">Lacks conserved residue(s) required for the propagation of feature annotation.</text>
</comment>
<comment type="function">
    <text evidence="6">The RuvA-RuvB-RuvC complex processes Holliday junction (HJ) DNA during genetic recombination and DNA repair, while the RuvA-RuvB complex plays an important role in the rescue of blocked DNA replication forks via replication fork reversal (RFR). RuvA specifically binds to HJ cruciform DNA, conferring on it an open structure. The RuvB hexamer acts as an ATP-dependent pump, pulling dsDNA into and through the RuvAB complex. HJ branch migration allows RuvC to scan DNA until it finds its consensus sequence, where it cleaves and resolves the cruciform DNA.</text>
</comment>
<feature type="domain" description="Helix-hairpin-helix DNA-binding motif class 1" evidence="7">
    <location>
        <begin position="74"/>
        <end position="93"/>
    </location>
</feature>
<keyword evidence="2 6" id="KW-0227">DNA damage</keyword>
<dbReference type="EMBL" id="BLLL01000012">
    <property type="protein sequence ID" value="GFH63308.1"/>
    <property type="molecule type" value="Genomic_DNA"/>
</dbReference>
<evidence type="ECO:0000256" key="1">
    <source>
        <dbReference type="ARBA" id="ARBA00022490"/>
    </source>
</evidence>